<evidence type="ECO:0000256" key="1">
    <source>
        <dbReference type="SAM" id="MobiDB-lite"/>
    </source>
</evidence>
<accession>E2BZD1</accession>
<reference evidence="2 3" key="1">
    <citation type="journal article" date="2010" name="Science">
        <title>Genomic comparison of the ants Camponotus floridanus and Harpegnathos saltator.</title>
        <authorList>
            <person name="Bonasio R."/>
            <person name="Zhang G."/>
            <person name="Ye C."/>
            <person name="Mutti N.S."/>
            <person name="Fang X."/>
            <person name="Qin N."/>
            <person name="Donahue G."/>
            <person name="Yang P."/>
            <person name="Li Q."/>
            <person name="Li C."/>
            <person name="Zhang P."/>
            <person name="Huang Z."/>
            <person name="Berger S.L."/>
            <person name="Reinberg D."/>
            <person name="Wang J."/>
            <person name="Liebig J."/>
        </authorList>
    </citation>
    <scope>NUCLEOTIDE SEQUENCE [LARGE SCALE GENOMIC DNA]</scope>
    <source>
        <strain evidence="2 3">R22 G/1</strain>
    </source>
</reference>
<dbReference type="AlphaFoldDB" id="E2BZD1"/>
<gene>
    <name evidence="2" type="ORF">EAI_12213</name>
</gene>
<sequence>MENIQIAAEYLKKKHKWPIIKGHKVFLKPDTRTKHKKKASTGSIKIYDDAMEVSIKEECESDEEHKNSDCRESNDESS</sequence>
<proteinExistence type="predicted"/>
<evidence type="ECO:0000313" key="3">
    <source>
        <dbReference type="Proteomes" id="UP000008237"/>
    </source>
</evidence>
<keyword evidence="3" id="KW-1185">Reference proteome</keyword>
<organism evidence="3">
    <name type="scientific">Harpegnathos saltator</name>
    <name type="common">Jerdon's jumping ant</name>
    <dbReference type="NCBI Taxonomy" id="610380"/>
    <lineage>
        <taxon>Eukaryota</taxon>
        <taxon>Metazoa</taxon>
        <taxon>Ecdysozoa</taxon>
        <taxon>Arthropoda</taxon>
        <taxon>Hexapoda</taxon>
        <taxon>Insecta</taxon>
        <taxon>Pterygota</taxon>
        <taxon>Neoptera</taxon>
        <taxon>Endopterygota</taxon>
        <taxon>Hymenoptera</taxon>
        <taxon>Apocrita</taxon>
        <taxon>Aculeata</taxon>
        <taxon>Formicoidea</taxon>
        <taxon>Formicidae</taxon>
        <taxon>Ponerinae</taxon>
        <taxon>Ponerini</taxon>
        <taxon>Harpegnathos</taxon>
    </lineage>
</organism>
<protein>
    <submittedName>
        <fullName evidence="2">Uncharacterized protein</fullName>
    </submittedName>
</protein>
<feature type="region of interest" description="Disordered" evidence="1">
    <location>
        <begin position="58"/>
        <end position="78"/>
    </location>
</feature>
<evidence type="ECO:0000313" key="2">
    <source>
        <dbReference type="EMBL" id="EFN78941.1"/>
    </source>
</evidence>
<dbReference type="Proteomes" id="UP000008237">
    <property type="component" value="Unassembled WGS sequence"/>
</dbReference>
<dbReference type="OrthoDB" id="7699860at2759"/>
<dbReference type="EMBL" id="GL451589">
    <property type="protein sequence ID" value="EFN78941.1"/>
    <property type="molecule type" value="Genomic_DNA"/>
</dbReference>
<dbReference type="InParanoid" id="E2BZD1"/>
<name>E2BZD1_HARSA</name>